<sequence>MYSTFAFALVASTFVAASIPNRVYTDTECKVCPYELCVNKIYYEASYYNNITLNCWTEGTPIVNDTTWLKTQDGCYVTQYDLYEYAGDSPHWTTVQGRTRYMTECNLGPWIDRTELKYYKYGIDLRLTCVAPTRGEEIMRKKYEPNVTLRTTAAYNSFRKWYKTNSNCYVHETTLWPVEDEQDLEDCGPIPRRLDPDNRTPEPTPSATKMPSAFPKPSATPTPTAVVKPPSTAKAITVVGEEYVNCTANGWPKDNPGRVVRQYEFGQEVILQCGSYGDTEDLSLSETIFLFTTDFCWIKDQETDPQLQEGK</sequence>
<organism evidence="1 2">
    <name type="scientific">Lindgomyces ingoldianus</name>
    <dbReference type="NCBI Taxonomy" id="673940"/>
    <lineage>
        <taxon>Eukaryota</taxon>
        <taxon>Fungi</taxon>
        <taxon>Dikarya</taxon>
        <taxon>Ascomycota</taxon>
        <taxon>Pezizomycotina</taxon>
        <taxon>Dothideomycetes</taxon>
        <taxon>Pleosporomycetidae</taxon>
        <taxon>Pleosporales</taxon>
        <taxon>Lindgomycetaceae</taxon>
        <taxon>Lindgomyces</taxon>
    </lineage>
</organism>
<dbReference type="Proteomes" id="UP000799755">
    <property type="component" value="Unassembled WGS sequence"/>
</dbReference>
<gene>
    <name evidence="1" type="ORF">BDR25DRAFT_308794</name>
</gene>
<proteinExistence type="predicted"/>
<reference evidence="1" key="1">
    <citation type="journal article" date="2020" name="Stud. Mycol.">
        <title>101 Dothideomycetes genomes: a test case for predicting lifestyles and emergence of pathogens.</title>
        <authorList>
            <person name="Haridas S."/>
            <person name="Albert R."/>
            <person name="Binder M."/>
            <person name="Bloem J."/>
            <person name="Labutti K."/>
            <person name="Salamov A."/>
            <person name="Andreopoulos B."/>
            <person name="Baker S."/>
            <person name="Barry K."/>
            <person name="Bills G."/>
            <person name="Bluhm B."/>
            <person name="Cannon C."/>
            <person name="Castanera R."/>
            <person name="Culley D."/>
            <person name="Daum C."/>
            <person name="Ezra D."/>
            <person name="Gonzalez J."/>
            <person name="Henrissat B."/>
            <person name="Kuo A."/>
            <person name="Liang C."/>
            <person name="Lipzen A."/>
            <person name="Lutzoni F."/>
            <person name="Magnuson J."/>
            <person name="Mondo S."/>
            <person name="Nolan M."/>
            <person name="Ohm R."/>
            <person name="Pangilinan J."/>
            <person name="Park H.-J."/>
            <person name="Ramirez L."/>
            <person name="Alfaro M."/>
            <person name="Sun H."/>
            <person name="Tritt A."/>
            <person name="Yoshinaga Y."/>
            <person name="Zwiers L.-H."/>
            <person name="Turgeon B."/>
            <person name="Goodwin S."/>
            <person name="Spatafora J."/>
            <person name="Crous P."/>
            <person name="Grigoriev I."/>
        </authorList>
    </citation>
    <scope>NUCLEOTIDE SEQUENCE</scope>
    <source>
        <strain evidence="1">ATCC 200398</strain>
    </source>
</reference>
<evidence type="ECO:0000313" key="1">
    <source>
        <dbReference type="EMBL" id="KAF2477954.1"/>
    </source>
</evidence>
<evidence type="ECO:0000313" key="2">
    <source>
        <dbReference type="Proteomes" id="UP000799755"/>
    </source>
</evidence>
<accession>A0ACB6RFB4</accession>
<dbReference type="EMBL" id="MU003492">
    <property type="protein sequence ID" value="KAF2477954.1"/>
    <property type="molecule type" value="Genomic_DNA"/>
</dbReference>
<name>A0ACB6RFB4_9PLEO</name>
<comment type="caution">
    <text evidence="1">The sequence shown here is derived from an EMBL/GenBank/DDBJ whole genome shotgun (WGS) entry which is preliminary data.</text>
</comment>
<protein>
    <submittedName>
        <fullName evidence="1">Uncharacterized protein</fullName>
    </submittedName>
</protein>
<keyword evidence="2" id="KW-1185">Reference proteome</keyword>